<keyword evidence="1" id="KW-0732">Signal</keyword>
<evidence type="ECO:0000256" key="1">
    <source>
        <dbReference type="SAM" id="SignalP"/>
    </source>
</evidence>
<dbReference type="RefSeq" id="WP_193629268.1">
    <property type="nucleotide sequence ID" value="NZ_JAMFTR010000010.1"/>
</dbReference>
<dbReference type="EMBL" id="JAMKFF010000010">
    <property type="protein sequence ID" value="MCL8494588.1"/>
    <property type="molecule type" value="Genomic_DNA"/>
</dbReference>
<organism evidence="2 3">
    <name type="scientific">Corynebacterium intestinale</name>
    <dbReference type="NCBI Taxonomy" id="2943492"/>
    <lineage>
        <taxon>Bacteria</taxon>
        <taxon>Bacillati</taxon>
        <taxon>Actinomycetota</taxon>
        <taxon>Actinomycetes</taxon>
        <taxon>Mycobacteriales</taxon>
        <taxon>Corynebacteriaceae</taxon>
        <taxon>Corynebacterium</taxon>
    </lineage>
</organism>
<feature type="chain" id="PRO_5047529159" description="DUF732 domain-containing protein" evidence="1">
    <location>
        <begin position="22"/>
        <end position="186"/>
    </location>
</feature>
<evidence type="ECO:0000313" key="2">
    <source>
        <dbReference type="EMBL" id="MCL8494588.1"/>
    </source>
</evidence>
<dbReference type="Proteomes" id="UP001203579">
    <property type="component" value="Unassembled WGS sequence"/>
</dbReference>
<gene>
    <name evidence="2" type="ORF">M5J06_10680</name>
</gene>
<proteinExistence type="predicted"/>
<evidence type="ECO:0000313" key="3">
    <source>
        <dbReference type="Proteomes" id="UP001203579"/>
    </source>
</evidence>
<feature type="signal peptide" evidence="1">
    <location>
        <begin position="1"/>
        <end position="21"/>
    </location>
</feature>
<accession>A0ABT0TBX8</accession>
<name>A0ABT0TBX8_9CORY</name>
<reference evidence="2 3" key="1">
    <citation type="submission" date="2022-05" db="EMBL/GenBank/DDBJ databases">
        <title>Corynebacterium sp. B5-R-101 sp. nov., isolated from human feces.</title>
        <authorList>
            <person name="Shamsuzzaman M."/>
            <person name="Dahal R.H."/>
        </authorList>
    </citation>
    <scope>NUCLEOTIDE SEQUENCE [LARGE SCALE GENOMIC DNA]</scope>
    <source>
        <strain evidence="2 3">B5-R-101</strain>
    </source>
</reference>
<protein>
    <recommendedName>
        <fullName evidence="4">DUF732 domain-containing protein</fullName>
    </recommendedName>
</protein>
<comment type="caution">
    <text evidence="2">The sequence shown here is derived from an EMBL/GenBank/DDBJ whole genome shotgun (WGS) entry which is preliminary data.</text>
</comment>
<keyword evidence="3" id="KW-1185">Reference proteome</keyword>
<evidence type="ECO:0008006" key="4">
    <source>
        <dbReference type="Google" id="ProtNLM"/>
    </source>
</evidence>
<sequence>MKKFAPLLTVLLVGCSSTESAETFTPLTTVSTGTADASSTQSTSPSAAQRDTVFRAIFADTVDSSKVRSQLVDNGKVDRDTMRASMKRMGLDLSDSEAQEYGEWVCKWVAPEIRYVLVTEGKPDSLGTKERADYDKLVEDTVSFLADSRQISVTPEQVTHALPQAVLTTCLDEATAHTILANPDYF</sequence>
<dbReference type="PROSITE" id="PS51257">
    <property type="entry name" value="PROKAR_LIPOPROTEIN"/>
    <property type="match status" value="1"/>
</dbReference>